<proteinExistence type="predicted"/>
<feature type="signal peptide" evidence="1">
    <location>
        <begin position="1"/>
        <end position="25"/>
    </location>
</feature>
<dbReference type="InterPro" id="IPR044206">
    <property type="entry name" value="EGC1/2"/>
</dbReference>
<reference evidence="3" key="1">
    <citation type="journal article" date="2016" name="Nat. Genet.">
        <title>A high-quality carrot genome assembly provides new insights into carotenoid accumulation and asterid genome evolution.</title>
        <authorList>
            <person name="Iorizzo M."/>
            <person name="Ellison S."/>
            <person name="Senalik D."/>
            <person name="Zeng P."/>
            <person name="Satapoomin P."/>
            <person name="Huang J."/>
            <person name="Bowman M."/>
            <person name="Iovene M."/>
            <person name="Sanseverino W."/>
            <person name="Cavagnaro P."/>
            <person name="Yildiz M."/>
            <person name="Macko-Podgorni A."/>
            <person name="Moranska E."/>
            <person name="Grzebelus E."/>
            <person name="Grzebelus D."/>
            <person name="Ashrafi H."/>
            <person name="Zheng Z."/>
            <person name="Cheng S."/>
            <person name="Spooner D."/>
            <person name="Van Deynze A."/>
            <person name="Simon P."/>
        </authorList>
    </citation>
    <scope>NUCLEOTIDE SEQUENCE</scope>
    <source>
        <tissue evidence="3">Leaf</tissue>
    </source>
</reference>
<organism evidence="3 4">
    <name type="scientific">Daucus carota subsp. sativus</name>
    <name type="common">Carrot</name>
    <dbReference type="NCBI Taxonomy" id="79200"/>
    <lineage>
        <taxon>Eukaryota</taxon>
        <taxon>Viridiplantae</taxon>
        <taxon>Streptophyta</taxon>
        <taxon>Embryophyta</taxon>
        <taxon>Tracheophyta</taxon>
        <taxon>Spermatophyta</taxon>
        <taxon>Magnoliopsida</taxon>
        <taxon>eudicotyledons</taxon>
        <taxon>Gunneridae</taxon>
        <taxon>Pentapetalae</taxon>
        <taxon>asterids</taxon>
        <taxon>campanulids</taxon>
        <taxon>Apiales</taxon>
        <taxon>Apiaceae</taxon>
        <taxon>Apioideae</taxon>
        <taxon>Scandiceae</taxon>
        <taxon>Daucinae</taxon>
        <taxon>Daucus</taxon>
        <taxon>Daucus sect. Daucus</taxon>
    </lineage>
</organism>
<dbReference type="SMART" id="SM00837">
    <property type="entry name" value="DPBB_1"/>
    <property type="match status" value="1"/>
</dbReference>
<dbReference type="InterPro" id="IPR007112">
    <property type="entry name" value="Expansin/allergen_DPBB_dom"/>
</dbReference>
<evidence type="ECO:0000256" key="1">
    <source>
        <dbReference type="SAM" id="SignalP"/>
    </source>
</evidence>
<keyword evidence="1" id="KW-0732">Signal</keyword>
<dbReference type="SUPFAM" id="SSF50685">
    <property type="entry name" value="Barwin-like endoglucanases"/>
    <property type="match status" value="1"/>
</dbReference>
<evidence type="ECO:0000259" key="2">
    <source>
        <dbReference type="PROSITE" id="PS50842"/>
    </source>
</evidence>
<protein>
    <recommendedName>
        <fullName evidence="2">Expansin-like EG45 domain-containing protein</fullName>
    </recommendedName>
</protein>
<evidence type="ECO:0000313" key="3">
    <source>
        <dbReference type="EMBL" id="WOH08269.1"/>
    </source>
</evidence>
<dbReference type="PROSITE" id="PS51257">
    <property type="entry name" value="PROKAR_LIPOPROTEIN"/>
    <property type="match status" value="1"/>
</dbReference>
<dbReference type="Pfam" id="PF03330">
    <property type="entry name" value="DPBB_1"/>
    <property type="match status" value="1"/>
</dbReference>
<dbReference type="Proteomes" id="UP000077755">
    <property type="component" value="Chromosome 7"/>
</dbReference>
<reference evidence="3" key="2">
    <citation type="submission" date="2022-03" db="EMBL/GenBank/DDBJ databases">
        <title>Draft title - Genomic analysis of global carrot germplasm unveils the trajectory of domestication and the origin of high carotenoid orange carrot.</title>
        <authorList>
            <person name="Iorizzo M."/>
            <person name="Ellison S."/>
            <person name="Senalik D."/>
            <person name="Macko-Podgorni A."/>
            <person name="Grzebelus D."/>
            <person name="Bostan H."/>
            <person name="Rolling W."/>
            <person name="Curaba J."/>
            <person name="Simon P."/>
        </authorList>
    </citation>
    <scope>NUCLEOTIDE SEQUENCE</scope>
    <source>
        <tissue evidence="3">Leaf</tissue>
    </source>
</reference>
<feature type="domain" description="Expansin-like EG45" evidence="2">
    <location>
        <begin position="28"/>
        <end position="126"/>
    </location>
</feature>
<dbReference type="PANTHER" id="PTHR47295">
    <property type="entry name" value="EG45-LIKE DOMAIN CONTAINING PROTEIN 1-RELATED"/>
    <property type="match status" value="1"/>
</dbReference>
<dbReference type="Gene3D" id="2.40.40.10">
    <property type="entry name" value="RlpA-like domain"/>
    <property type="match status" value="1"/>
</dbReference>
<dbReference type="AlphaFoldDB" id="A0AAF1B6D3"/>
<accession>A0AAF1B6D3</accession>
<dbReference type="GO" id="GO:0009627">
    <property type="term" value="P:systemic acquired resistance"/>
    <property type="evidence" value="ECO:0007669"/>
    <property type="project" value="InterPro"/>
</dbReference>
<keyword evidence="4" id="KW-1185">Reference proteome</keyword>
<name>A0AAF1B6D3_DAUCS</name>
<dbReference type="CDD" id="cd22269">
    <property type="entry name" value="DPBB_EG45-like"/>
    <property type="match status" value="1"/>
</dbReference>
<evidence type="ECO:0000313" key="4">
    <source>
        <dbReference type="Proteomes" id="UP000077755"/>
    </source>
</evidence>
<sequence>MNVKNIASFLIFTTLLSCFISETFAIAGRASWYATLVPSTCFGGADEGNMVVAIPQAMYDQGYQCGQMLTVSCQAQGYPCKSSESINVKIVEKCTSSAPNIIALYKDAFAEIADPGAGSIPIEFII</sequence>
<gene>
    <name evidence="3" type="ORF">DCAR_0727707</name>
</gene>
<dbReference type="InterPro" id="IPR009009">
    <property type="entry name" value="RlpA-like_DPBB"/>
</dbReference>
<dbReference type="GO" id="GO:0048046">
    <property type="term" value="C:apoplast"/>
    <property type="evidence" value="ECO:0007669"/>
    <property type="project" value="InterPro"/>
</dbReference>
<dbReference type="EMBL" id="CP093349">
    <property type="protein sequence ID" value="WOH08269.1"/>
    <property type="molecule type" value="Genomic_DNA"/>
</dbReference>
<dbReference type="PROSITE" id="PS50842">
    <property type="entry name" value="EXPANSIN_EG45"/>
    <property type="match status" value="1"/>
</dbReference>
<dbReference type="InterPro" id="IPR036908">
    <property type="entry name" value="RlpA-like_sf"/>
</dbReference>
<dbReference type="PANTHER" id="PTHR47295:SF2">
    <property type="entry name" value="EG45-LIKE DOMAIN CONTAINING PROTEIN 1-RELATED"/>
    <property type="match status" value="1"/>
</dbReference>
<feature type="chain" id="PRO_5042057506" description="Expansin-like EG45 domain-containing protein" evidence="1">
    <location>
        <begin position="26"/>
        <end position="126"/>
    </location>
</feature>